<protein>
    <recommendedName>
        <fullName evidence="1">PD-(D/E)XK endonuclease-like domain-containing protein</fullName>
    </recommendedName>
</protein>
<dbReference type="Pfam" id="PF12705">
    <property type="entry name" value="PDDEXK_1"/>
    <property type="match status" value="1"/>
</dbReference>
<proteinExistence type="predicted"/>
<sequence>MSPRARYPKGHTFSASVLKTIRMCKKRHWFKKVLRFEDPPGPQARVGKLVHRVFEIVALRRLEPEAGSDPLPSKADADELMAVLKEEIDGEGAWVVKAAREALESAVPFDLEHVHSAEGLIEQFEIREGVTVGGILDRVDLWGDEEGADHACITDYKTGWIPPRDELAESEQTTIYLAWAAEEFGIHDDNLVLVYYWPADDIRIAIRYDRETIELGIDNMLRDWQRWASGDWSKTKDQHAEKPDAPRPPATLGVHCPHCPFRDQCTEYQDHIRKPARVHPWAGLPLAELAELRHQIAGDAKMLETARKEIDRHIIEELKGGDADRWQDDDYTLKIQRDRLTNYTMGVVEALANATGLELEDVMRQVCSITTSKVRAFVGKYGEKNSRVERVASVYETPSMKSPYVRCRPKGGLF</sequence>
<dbReference type="EMBL" id="LAZR01001278">
    <property type="protein sequence ID" value="KKN47400.1"/>
    <property type="molecule type" value="Genomic_DNA"/>
</dbReference>
<reference evidence="2" key="1">
    <citation type="journal article" date="2015" name="Nature">
        <title>Complex archaea that bridge the gap between prokaryotes and eukaryotes.</title>
        <authorList>
            <person name="Spang A."/>
            <person name="Saw J.H."/>
            <person name="Jorgensen S.L."/>
            <person name="Zaremba-Niedzwiedzka K."/>
            <person name="Martijn J."/>
            <person name="Lind A.E."/>
            <person name="van Eijk R."/>
            <person name="Schleper C."/>
            <person name="Guy L."/>
            <person name="Ettema T.J."/>
        </authorList>
    </citation>
    <scope>NUCLEOTIDE SEQUENCE</scope>
</reference>
<dbReference type="InterPro" id="IPR038726">
    <property type="entry name" value="PDDEXK_AddAB-type"/>
</dbReference>
<dbReference type="InterPro" id="IPR011604">
    <property type="entry name" value="PDDEXK-like_dom_sf"/>
</dbReference>
<name>A0A0F9QT06_9ZZZZ</name>
<comment type="caution">
    <text evidence="2">The sequence shown here is derived from an EMBL/GenBank/DDBJ whole genome shotgun (WGS) entry which is preliminary data.</text>
</comment>
<evidence type="ECO:0000313" key="2">
    <source>
        <dbReference type="EMBL" id="KKN47400.1"/>
    </source>
</evidence>
<gene>
    <name evidence="2" type="ORF">LCGC14_0663130</name>
</gene>
<accession>A0A0F9QT06</accession>
<dbReference type="Gene3D" id="3.90.320.10">
    <property type="match status" value="1"/>
</dbReference>
<organism evidence="2">
    <name type="scientific">marine sediment metagenome</name>
    <dbReference type="NCBI Taxonomy" id="412755"/>
    <lineage>
        <taxon>unclassified sequences</taxon>
        <taxon>metagenomes</taxon>
        <taxon>ecological metagenomes</taxon>
    </lineage>
</organism>
<evidence type="ECO:0000259" key="1">
    <source>
        <dbReference type="Pfam" id="PF12705"/>
    </source>
</evidence>
<feature type="domain" description="PD-(D/E)XK endonuclease-like" evidence="1">
    <location>
        <begin position="12"/>
        <end position="265"/>
    </location>
</feature>
<dbReference type="AlphaFoldDB" id="A0A0F9QT06"/>